<evidence type="ECO:0000256" key="3">
    <source>
        <dbReference type="ARBA" id="ARBA00023125"/>
    </source>
</evidence>
<name>F7XMR8_METZD</name>
<dbReference type="Gene3D" id="1.10.10.10">
    <property type="entry name" value="Winged helix-like DNA-binding domain superfamily/Winged helix DNA-binding domain"/>
    <property type="match status" value="1"/>
</dbReference>
<dbReference type="PROSITE" id="PS50944">
    <property type="entry name" value="HTH_DTXR"/>
    <property type="match status" value="1"/>
</dbReference>
<dbReference type="Proteomes" id="UP000006622">
    <property type="component" value="Chromosome"/>
</dbReference>
<keyword evidence="2" id="KW-0805">Transcription regulation</keyword>
<organism evidence="6 7">
    <name type="scientific">Methanosalsum zhilinae (strain DSM 4017 / NBRC 107636 / OCM 62 / WeN5)</name>
    <name type="common">Methanohalophilus zhilinae</name>
    <dbReference type="NCBI Taxonomy" id="679901"/>
    <lineage>
        <taxon>Archaea</taxon>
        <taxon>Methanobacteriati</taxon>
        <taxon>Methanobacteriota</taxon>
        <taxon>Stenosarchaea group</taxon>
        <taxon>Methanomicrobia</taxon>
        <taxon>Methanosarcinales</taxon>
        <taxon>Methanosarcinaceae</taxon>
        <taxon>Methanosalsum</taxon>
    </lineage>
</organism>
<dbReference type="InterPro" id="IPR022687">
    <property type="entry name" value="HTH_DTXR"/>
</dbReference>
<evidence type="ECO:0000313" key="7">
    <source>
        <dbReference type="Proteomes" id="UP000006622"/>
    </source>
</evidence>
<evidence type="ECO:0000256" key="1">
    <source>
        <dbReference type="ARBA" id="ARBA00007871"/>
    </source>
</evidence>
<dbReference type="PANTHER" id="PTHR33238">
    <property type="entry name" value="IRON (METAL) DEPENDENT REPRESSOR, DTXR FAMILY"/>
    <property type="match status" value="1"/>
</dbReference>
<reference evidence="6 7" key="1">
    <citation type="submission" date="2010-07" db="EMBL/GenBank/DDBJ databases">
        <title>The complete genome of Methanosalsum zhilinae DSM 4017.</title>
        <authorList>
            <consortium name="US DOE Joint Genome Institute (JGI-PGF)"/>
            <person name="Lucas S."/>
            <person name="Copeland A."/>
            <person name="Lapidus A."/>
            <person name="Glavina del Rio T."/>
            <person name="Dalin E."/>
            <person name="Tice H."/>
            <person name="Bruce D."/>
            <person name="Goodwin L."/>
            <person name="Pitluck S."/>
            <person name="Kyrpides N."/>
            <person name="Mavromatis K."/>
            <person name="Ovchinnikova G."/>
            <person name="Daligault H."/>
            <person name="Detter J.C."/>
            <person name="Han C."/>
            <person name="Tapia R."/>
            <person name="Larimer F."/>
            <person name="Land M."/>
            <person name="Hauser L."/>
            <person name="Markowitz V."/>
            <person name="Cheng J.-F."/>
            <person name="Hugenholtz P."/>
            <person name="Woyke T."/>
            <person name="Wu D."/>
            <person name="Spring S."/>
            <person name="Schueler E."/>
            <person name="Brambilla E."/>
            <person name="Klenk H.-P."/>
            <person name="Eisen J.A."/>
        </authorList>
    </citation>
    <scope>NUCLEOTIDE SEQUENCE [LARGE SCALE GENOMIC DNA]</scope>
    <source>
        <strain evidence="7">DSM 4017 / NBRC 107636 / OCM 62 / WeN5</strain>
    </source>
</reference>
<feature type="domain" description="HTH dtxR-type" evidence="5">
    <location>
        <begin position="1"/>
        <end position="63"/>
    </location>
</feature>
<dbReference type="InterPro" id="IPR036388">
    <property type="entry name" value="WH-like_DNA-bd_sf"/>
</dbReference>
<dbReference type="GeneID" id="10822874"/>
<keyword evidence="4" id="KW-0804">Transcription</keyword>
<dbReference type="GO" id="GO:0046983">
    <property type="term" value="F:protein dimerization activity"/>
    <property type="evidence" value="ECO:0007669"/>
    <property type="project" value="InterPro"/>
</dbReference>
<accession>F7XMR8</accession>
<dbReference type="GO" id="GO:0003700">
    <property type="term" value="F:DNA-binding transcription factor activity"/>
    <property type="evidence" value="ECO:0007669"/>
    <property type="project" value="InterPro"/>
</dbReference>
<dbReference type="GO" id="GO:0003677">
    <property type="term" value="F:DNA binding"/>
    <property type="evidence" value="ECO:0007669"/>
    <property type="project" value="UniProtKB-KW"/>
</dbReference>
<evidence type="ECO:0000313" key="6">
    <source>
        <dbReference type="EMBL" id="AEH61093.1"/>
    </source>
</evidence>
<keyword evidence="3" id="KW-0238">DNA-binding</keyword>
<dbReference type="InterPro" id="IPR036390">
    <property type="entry name" value="WH_DNA-bd_sf"/>
</dbReference>
<dbReference type="Pfam" id="PF01325">
    <property type="entry name" value="Fe_dep_repress"/>
    <property type="match status" value="1"/>
</dbReference>
<dbReference type="InterPro" id="IPR036421">
    <property type="entry name" value="Fe_dep_repressor_sf"/>
</dbReference>
<evidence type="ECO:0000256" key="4">
    <source>
        <dbReference type="ARBA" id="ARBA00023163"/>
    </source>
</evidence>
<dbReference type="OrthoDB" id="24735at2157"/>
<dbReference type="FunFam" id="1.10.10.10:FF:000189">
    <property type="entry name" value="HTH-type transcriptional regulator MntR"/>
    <property type="match status" value="1"/>
</dbReference>
<evidence type="ECO:0000259" key="5">
    <source>
        <dbReference type="PROSITE" id="PS50944"/>
    </source>
</evidence>
<dbReference type="KEGG" id="mzh:Mzhil_1239"/>
<dbReference type="HOGENOM" id="CLU_069532_3_0_2"/>
<dbReference type="InterPro" id="IPR022689">
    <property type="entry name" value="Iron_dep_repressor"/>
</dbReference>
<sequence length="162" mass="18709">MVTEREEDYLKVVQELLDEKGYVRVKDVSKALDVSPSSVTEMFQRMDDSGYINYEKYGGVTLTDSGKEIARSTKEKYGVIRDFLQILGVDEKMADEDACKIEHLLTPETLKTLTKFAEFINKNKKSPVWLDHFRYYYETGQYIGENSITSDQCPVHGKKKQN</sequence>
<dbReference type="SMART" id="SM00529">
    <property type="entry name" value="HTH_DTXR"/>
    <property type="match status" value="1"/>
</dbReference>
<dbReference type="RefSeq" id="WP_013898530.1">
    <property type="nucleotide sequence ID" value="NC_015676.1"/>
</dbReference>
<dbReference type="InterPro" id="IPR050536">
    <property type="entry name" value="DtxR_MntR_Metal-Reg"/>
</dbReference>
<dbReference type="SUPFAM" id="SSF46785">
    <property type="entry name" value="Winged helix' DNA-binding domain"/>
    <property type="match status" value="1"/>
</dbReference>
<gene>
    <name evidence="6" type="ordered locus">Mzhil_1239</name>
</gene>
<dbReference type="InterPro" id="IPR001367">
    <property type="entry name" value="Fe_dep_repressor"/>
</dbReference>
<protein>
    <submittedName>
        <fullName evidence="6">Iron (Metal) dependent repressor, DtxR family</fullName>
    </submittedName>
</protein>
<proteinExistence type="inferred from homology"/>
<dbReference type="EMBL" id="CP002101">
    <property type="protein sequence ID" value="AEH61093.1"/>
    <property type="molecule type" value="Genomic_DNA"/>
</dbReference>
<dbReference type="Pfam" id="PF02742">
    <property type="entry name" value="Fe_dep_repr_C"/>
    <property type="match status" value="1"/>
</dbReference>
<dbReference type="SUPFAM" id="SSF47979">
    <property type="entry name" value="Iron-dependent repressor protein, dimerization domain"/>
    <property type="match status" value="1"/>
</dbReference>
<dbReference type="FunFam" id="1.10.60.10:FF:000005">
    <property type="entry name" value="Transcriptional regulator MntR protein"/>
    <property type="match status" value="1"/>
</dbReference>
<dbReference type="Gene3D" id="1.10.60.10">
    <property type="entry name" value="Iron dependent repressor, metal binding and dimerisation domain"/>
    <property type="match status" value="1"/>
</dbReference>
<comment type="similarity">
    <text evidence="1">Belongs to the DtxR/MntR family.</text>
</comment>
<keyword evidence="7" id="KW-1185">Reference proteome</keyword>
<dbReference type="GO" id="GO:0046914">
    <property type="term" value="F:transition metal ion binding"/>
    <property type="evidence" value="ECO:0007669"/>
    <property type="project" value="InterPro"/>
</dbReference>
<dbReference type="PANTHER" id="PTHR33238:SF7">
    <property type="entry name" value="IRON-DEPENDENT TRANSCRIPTIONAL REGULATOR"/>
    <property type="match status" value="1"/>
</dbReference>
<dbReference type="AlphaFoldDB" id="F7XMR8"/>
<evidence type="ECO:0000256" key="2">
    <source>
        <dbReference type="ARBA" id="ARBA00023015"/>
    </source>
</evidence>